<keyword evidence="10" id="KW-1185">Reference proteome</keyword>
<protein>
    <submittedName>
        <fullName evidence="9">Peptide/nickel transport system permease protein</fullName>
    </submittedName>
</protein>
<dbReference type="RefSeq" id="WP_130446858.1">
    <property type="nucleotide sequence ID" value="NZ_SHKR01000014.1"/>
</dbReference>
<sequence>MLYFVARRLVSALSVVLATLIATFALFFVAPTDPAGAICGERQCTQQRYNEIRQNLHLDRPKVQQFAEYTAGIFTGRDFTTSGVTQHCAAPCLGFSFKNDRPVTEMIKTRFPVTVSLVLGYAVLVLTIGVFVGSMAAKRRGTLGDRALMTSTLVVSSVPYYIVALMVALYLTVLYPILPRGEWTPISENPAKWAAGLLTPWLVLGIYNCTAYARYSRGSMVETLSEDFIRTARAKGLSDRVVTYKHALRSGLIPVVTIFGLDVAGSLGGAIFTERIFDLPGLGVLVLDSLNSYDLPVIMGTVLVASVIIVVMNLLVDIGYSLIDPRVRLS</sequence>
<feature type="transmembrane region" description="Helical" evidence="7">
    <location>
        <begin position="252"/>
        <end position="273"/>
    </location>
</feature>
<dbReference type="GO" id="GO:0055085">
    <property type="term" value="P:transmembrane transport"/>
    <property type="evidence" value="ECO:0007669"/>
    <property type="project" value="InterPro"/>
</dbReference>
<evidence type="ECO:0000313" key="9">
    <source>
        <dbReference type="EMBL" id="RZU12252.1"/>
    </source>
</evidence>
<dbReference type="AlphaFoldDB" id="A0A4Q7WPS6"/>
<dbReference type="Gene3D" id="1.10.3720.10">
    <property type="entry name" value="MetI-like"/>
    <property type="match status" value="1"/>
</dbReference>
<keyword evidence="4 7" id="KW-0812">Transmembrane</keyword>
<dbReference type="GO" id="GO:0005886">
    <property type="term" value="C:plasma membrane"/>
    <property type="evidence" value="ECO:0007669"/>
    <property type="project" value="UniProtKB-SubCell"/>
</dbReference>
<dbReference type="CDD" id="cd06261">
    <property type="entry name" value="TM_PBP2"/>
    <property type="match status" value="1"/>
</dbReference>
<name>A0A4Q7WPS6_9ACTN</name>
<evidence type="ECO:0000313" key="10">
    <source>
        <dbReference type="Proteomes" id="UP000292027"/>
    </source>
</evidence>
<dbReference type="Pfam" id="PF00528">
    <property type="entry name" value="BPD_transp_1"/>
    <property type="match status" value="1"/>
</dbReference>
<keyword evidence="3" id="KW-1003">Cell membrane</keyword>
<dbReference type="OrthoDB" id="147688at2"/>
<feature type="transmembrane region" description="Helical" evidence="7">
    <location>
        <begin position="118"/>
        <end position="137"/>
    </location>
</feature>
<feature type="transmembrane region" description="Helical" evidence="7">
    <location>
        <begin position="158"/>
        <end position="178"/>
    </location>
</feature>
<dbReference type="Pfam" id="PF19300">
    <property type="entry name" value="BPD_transp_1_N"/>
    <property type="match status" value="1"/>
</dbReference>
<gene>
    <name evidence="9" type="ORF">EV645_5516</name>
</gene>
<evidence type="ECO:0000256" key="6">
    <source>
        <dbReference type="ARBA" id="ARBA00023136"/>
    </source>
</evidence>
<keyword evidence="6 7" id="KW-0472">Membrane</keyword>
<evidence type="ECO:0000259" key="8">
    <source>
        <dbReference type="PROSITE" id="PS50928"/>
    </source>
</evidence>
<dbReference type="EMBL" id="SHKR01000014">
    <property type="protein sequence ID" value="RZU12252.1"/>
    <property type="molecule type" value="Genomic_DNA"/>
</dbReference>
<proteinExistence type="inferred from homology"/>
<keyword evidence="2 7" id="KW-0813">Transport</keyword>
<feature type="transmembrane region" description="Helical" evidence="7">
    <location>
        <begin position="293"/>
        <end position="316"/>
    </location>
</feature>
<dbReference type="Proteomes" id="UP000292027">
    <property type="component" value="Unassembled WGS sequence"/>
</dbReference>
<reference evidence="9 10" key="1">
    <citation type="journal article" date="2015" name="Stand. Genomic Sci.">
        <title>Genomic Encyclopedia of Bacterial and Archaeal Type Strains, Phase III: the genomes of soil and plant-associated and newly described type strains.</title>
        <authorList>
            <person name="Whitman W.B."/>
            <person name="Woyke T."/>
            <person name="Klenk H.P."/>
            <person name="Zhou Y."/>
            <person name="Lilburn T.G."/>
            <person name="Beck B.J."/>
            <person name="De Vos P."/>
            <person name="Vandamme P."/>
            <person name="Eisen J.A."/>
            <person name="Garrity G."/>
            <person name="Hugenholtz P."/>
            <person name="Kyrpides N.C."/>
        </authorList>
    </citation>
    <scope>NUCLEOTIDE SEQUENCE [LARGE SCALE GENOMIC DNA]</scope>
    <source>
        <strain evidence="9 10">VKM Ac-2540</strain>
    </source>
</reference>
<dbReference type="PROSITE" id="PS50928">
    <property type="entry name" value="ABC_TM1"/>
    <property type="match status" value="1"/>
</dbReference>
<evidence type="ECO:0000256" key="2">
    <source>
        <dbReference type="ARBA" id="ARBA00022448"/>
    </source>
</evidence>
<evidence type="ECO:0000256" key="5">
    <source>
        <dbReference type="ARBA" id="ARBA00022989"/>
    </source>
</evidence>
<evidence type="ECO:0000256" key="1">
    <source>
        <dbReference type="ARBA" id="ARBA00004651"/>
    </source>
</evidence>
<evidence type="ECO:0000256" key="7">
    <source>
        <dbReference type="RuleBase" id="RU363032"/>
    </source>
</evidence>
<dbReference type="PANTHER" id="PTHR43163">
    <property type="entry name" value="DIPEPTIDE TRANSPORT SYSTEM PERMEASE PROTEIN DPPB-RELATED"/>
    <property type="match status" value="1"/>
</dbReference>
<keyword evidence="5 7" id="KW-1133">Transmembrane helix</keyword>
<evidence type="ECO:0000256" key="4">
    <source>
        <dbReference type="ARBA" id="ARBA00022692"/>
    </source>
</evidence>
<evidence type="ECO:0000256" key="3">
    <source>
        <dbReference type="ARBA" id="ARBA00022475"/>
    </source>
</evidence>
<accession>A0A4Q7WPS6</accession>
<dbReference type="InterPro" id="IPR035906">
    <property type="entry name" value="MetI-like_sf"/>
</dbReference>
<organism evidence="9 10">
    <name type="scientific">Kribbella rubisoli</name>
    <dbReference type="NCBI Taxonomy" id="3075929"/>
    <lineage>
        <taxon>Bacteria</taxon>
        <taxon>Bacillati</taxon>
        <taxon>Actinomycetota</taxon>
        <taxon>Actinomycetes</taxon>
        <taxon>Propionibacteriales</taxon>
        <taxon>Kribbellaceae</taxon>
        <taxon>Kribbella</taxon>
    </lineage>
</organism>
<dbReference type="InterPro" id="IPR000515">
    <property type="entry name" value="MetI-like"/>
</dbReference>
<dbReference type="PANTHER" id="PTHR43163:SF9">
    <property type="entry name" value="ABC TRANSPORTER PERMEASE PROTEIN"/>
    <property type="match status" value="1"/>
</dbReference>
<comment type="caution">
    <text evidence="9">The sequence shown here is derived from an EMBL/GenBank/DDBJ whole genome shotgun (WGS) entry which is preliminary data.</text>
</comment>
<comment type="similarity">
    <text evidence="7">Belongs to the binding-protein-dependent transport system permease family.</text>
</comment>
<comment type="subcellular location">
    <subcellularLocation>
        <location evidence="1 7">Cell membrane</location>
        <topology evidence="1 7">Multi-pass membrane protein</topology>
    </subcellularLocation>
</comment>
<dbReference type="InterPro" id="IPR045621">
    <property type="entry name" value="BPD_transp_1_N"/>
</dbReference>
<feature type="transmembrane region" description="Helical" evidence="7">
    <location>
        <begin position="193"/>
        <end position="213"/>
    </location>
</feature>
<feature type="domain" description="ABC transmembrane type-1" evidence="8">
    <location>
        <begin position="111"/>
        <end position="320"/>
    </location>
</feature>
<dbReference type="SUPFAM" id="SSF161098">
    <property type="entry name" value="MetI-like"/>
    <property type="match status" value="1"/>
</dbReference>